<dbReference type="EMBL" id="CP061169">
    <property type="protein sequence ID" value="QPZ39534.1"/>
    <property type="molecule type" value="Genomic_DNA"/>
</dbReference>
<protein>
    <recommendedName>
        <fullName evidence="3">Amino acid transporter</fullName>
    </recommendedName>
</protein>
<evidence type="ECO:0000313" key="1">
    <source>
        <dbReference type="EMBL" id="QPZ39534.1"/>
    </source>
</evidence>
<dbReference type="RefSeq" id="WP_166989004.1">
    <property type="nucleotide sequence ID" value="NZ_CP061169.1"/>
</dbReference>
<keyword evidence="2" id="KW-1185">Reference proteome</keyword>
<dbReference type="Proteomes" id="UP000662814">
    <property type="component" value="Chromosome"/>
</dbReference>
<evidence type="ECO:0008006" key="3">
    <source>
        <dbReference type="Google" id="ProtNLM"/>
    </source>
</evidence>
<accession>A0ABX6YL17</accession>
<name>A0ABX6YL17_9MICO</name>
<organism evidence="1 2">
    <name type="scientific">Paramicrobacterium chengjingii</name>
    <dbReference type="NCBI Taxonomy" id="2769067"/>
    <lineage>
        <taxon>Bacteria</taxon>
        <taxon>Bacillati</taxon>
        <taxon>Actinomycetota</taxon>
        <taxon>Actinomycetes</taxon>
        <taxon>Micrococcales</taxon>
        <taxon>Microbacteriaceae</taxon>
        <taxon>Paramicrobacterium</taxon>
    </lineage>
</organism>
<reference evidence="1 2" key="1">
    <citation type="submission" date="2020-12" db="EMBL/GenBank/DDBJ databases">
        <title>Microbacterium sp. HY060.</title>
        <authorList>
            <person name="Zhou J."/>
        </authorList>
    </citation>
    <scope>NUCLEOTIDE SEQUENCE [LARGE SCALE GENOMIC DNA]</scope>
    <source>
        <strain evidence="1 2">HY60</strain>
    </source>
</reference>
<dbReference type="InterPro" id="IPR019646">
    <property type="entry name" value="Aminoglyc_AdlTrfase"/>
</dbReference>
<dbReference type="Pfam" id="PF10706">
    <property type="entry name" value="Aminoglyc_resit"/>
    <property type="match status" value="1"/>
</dbReference>
<evidence type="ECO:0000313" key="2">
    <source>
        <dbReference type="Proteomes" id="UP000662814"/>
    </source>
</evidence>
<dbReference type="Gene3D" id="3.30.460.40">
    <property type="match status" value="1"/>
</dbReference>
<sequence length="215" mass="24236">MNELTDEEFTRLYGAWAGHTPKDAADAFSEYDGTWWIAGGWAIEAFTGVSRPHDDIDVSVFTSDLPRLRRFLDGRLDAWTAASGALAPLLPGDRPNCDAVDVLPEGSTQLWTRAGAASAWEFDILLSPGDERTWVYKRDPALRMPLSDALWERNGVQYLRPEIQLLYKAKGDRPKDRADLETVLPRLEASRRSWFVDALHRTDPRHPWLTALGTS</sequence>
<proteinExistence type="predicted"/>
<gene>
    <name evidence="1" type="ORF">HCR76_05615</name>
</gene>